<sequence length="58" mass="5851">MGSGGSMLVGCNADVYPTGEMSHHAVLASITAGRQIILCGMNTEGSFLPILVPEGDSG</sequence>
<evidence type="ECO:0000313" key="2">
    <source>
        <dbReference type="Proteomes" id="UP001175226"/>
    </source>
</evidence>
<accession>A0AA39IUX6</accession>
<dbReference type="InterPro" id="IPR036069">
    <property type="entry name" value="DUF34/NIF3_sf"/>
</dbReference>
<dbReference type="Proteomes" id="UP001175226">
    <property type="component" value="Unassembled WGS sequence"/>
</dbReference>
<protein>
    <submittedName>
        <fullName evidence="1">Uncharacterized protein</fullName>
    </submittedName>
</protein>
<evidence type="ECO:0000313" key="1">
    <source>
        <dbReference type="EMBL" id="KAK0430915.1"/>
    </source>
</evidence>
<name>A0AA39IUX6_9AGAR</name>
<dbReference type="EMBL" id="JAUEPT010000129">
    <property type="protein sequence ID" value="KAK0430915.1"/>
    <property type="molecule type" value="Genomic_DNA"/>
</dbReference>
<dbReference type="SUPFAM" id="SSF102705">
    <property type="entry name" value="NIF3 (NGG1p interacting factor 3)-like"/>
    <property type="match status" value="1"/>
</dbReference>
<keyword evidence="2" id="KW-1185">Reference proteome</keyword>
<gene>
    <name evidence="1" type="ORF">EV421DRAFT_1855972</name>
</gene>
<organism evidence="1 2">
    <name type="scientific">Armillaria borealis</name>
    <dbReference type="NCBI Taxonomy" id="47425"/>
    <lineage>
        <taxon>Eukaryota</taxon>
        <taxon>Fungi</taxon>
        <taxon>Dikarya</taxon>
        <taxon>Basidiomycota</taxon>
        <taxon>Agaricomycotina</taxon>
        <taxon>Agaricomycetes</taxon>
        <taxon>Agaricomycetidae</taxon>
        <taxon>Agaricales</taxon>
        <taxon>Marasmiineae</taxon>
        <taxon>Physalacriaceae</taxon>
        <taxon>Armillaria</taxon>
    </lineage>
</organism>
<dbReference type="AlphaFoldDB" id="A0AA39IUX6"/>
<comment type="caution">
    <text evidence="1">The sequence shown here is derived from an EMBL/GenBank/DDBJ whole genome shotgun (WGS) entry which is preliminary data.</text>
</comment>
<proteinExistence type="predicted"/>
<dbReference type="Gene3D" id="3.40.1390.30">
    <property type="entry name" value="NIF3 (NGG1p interacting factor 3)-like"/>
    <property type="match status" value="1"/>
</dbReference>
<reference evidence="1" key="1">
    <citation type="submission" date="2023-06" db="EMBL/GenBank/DDBJ databases">
        <authorList>
            <consortium name="Lawrence Berkeley National Laboratory"/>
            <person name="Ahrendt S."/>
            <person name="Sahu N."/>
            <person name="Indic B."/>
            <person name="Wong-Bajracharya J."/>
            <person name="Merenyi Z."/>
            <person name="Ke H.-M."/>
            <person name="Monk M."/>
            <person name="Kocsube S."/>
            <person name="Drula E."/>
            <person name="Lipzen A."/>
            <person name="Balint B."/>
            <person name="Henrissat B."/>
            <person name="Andreopoulos B."/>
            <person name="Martin F.M."/>
            <person name="Harder C.B."/>
            <person name="Rigling D."/>
            <person name="Ford K.L."/>
            <person name="Foster G.D."/>
            <person name="Pangilinan J."/>
            <person name="Papanicolaou A."/>
            <person name="Barry K."/>
            <person name="LaButti K."/>
            <person name="Viragh M."/>
            <person name="Koriabine M."/>
            <person name="Yan M."/>
            <person name="Riley R."/>
            <person name="Champramary S."/>
            <person name="Plett K.L."/>
            <person name="Tsai I.J."/>
            <person name="Slot J."/>
            <person name="Sipos G."/>
            <person name="Plett J."/>
            <person name="Nagy L.G."/>
            <person name="Grigoriev I.V."/>
        </authorList>
    </citation>
    <scope>NUCLEOTIDE SEQUENCE</scope>
    <source>
        <strain evidence="1">FPL87.14</strain>
    </source>
</reference>
<dbReference type="GO" id="GO:0046872">
    <property type="term" value="F:metal ion binding"/>
    <property type="evidence" value="ECO:0007669"/>
    <property type="project" value="UniProtKB-KW"/>
</dbReference>